<dbReference type="InterPro" id="IPR036869">
    <property type="entry name" value="J_dom_sf"/>
</dbReference>
<feature type="compositionally biased region" description="Basic residues" evidence="1">
    <location>
        <begin position="218"/>
        <end position="229"/>
    </location>
</feature>
<evidence type="ECO:0000259" key="2">
    <source>
        <dbReference type="PROSITE" id="PS50076"/>
    </source>
</evidence>
<keyword evidence="4" id="KW-1185">Reference proteome</keyword>
<dbReference type="PROSITE" id="PS00636">
    <property type="entry name" value="DNAJ_1"/>
    <property type="match status" value="1"/>
</dbReference>
<dbReference type="PANTHER" id="PTHR43908">
    <property type="entry name" value="AT29763P-RELATED"/>
    <property type="match status" value="1"/>
</dbReference>
<dbReference type="Pfam" id="PF00226">
    <property type="entry name" value="DnaJ"/>
    <property type="match status" value="1"/>
</dbReference>
<dbReference type="PRINTS" id="PR00625">
    <property type="entry name" value="JDOMAIN"/>
</dbReference>
<feature type="domain" description="J" evidence="2">
    <location>
        <begin position="110"/>
        <end position="174"/>
    </location>
</feature>
<reference evidence="3" key="1">
    <citation type="submission" date="2022-11" db="EMBL/GenBank/DDBJ databases">
        <title>Centuries of genome instability and evolution in soft-shell clam transmissible cancer (bioRxiv).</title>
        <authorList>
            <person name="Hart S.F.M."/>
            <person name="Yonemitsu M.A."/>
            <person name="Giersch R.M."/>
            <person name="Beal B.F."/>
            <person name="Arriagada G."/>
            <person name="Davis B.W."/>
            <person name="Ostrander E.A."/>
            <person name="Goff S.P."/>
            <person name="Metzger M.J."/>
        </authorList>
    </citation>
    <scope>NUCLEOTIDE SEQUENCE</scope>
    <source>
        <strain evidence="3">MELC-2E11</strain>
        <tissue evidence="3">Siphon/mantle</tissue>
    </source>
</reference>
<accession>A0ABY7DRC2</accession>
<dbReference type="InterPro" id="IPR001623">
    <property type="entry name" value="DnaJ_domain"/>
</dbReference>
<dbReference type="Proteomes" id="UP001164746">
    <property type="component" value="Chromosome 2"/>
</dbReference>
<dbReference type="SUPFAM" id="SSF46565">
    <property type="entry name" value="Chaperone J-domain"/>
    <property type="match status" value="1"/>
</dbReference>
<gene>
    <name evidence="3" type="ORF">MAR_030195</name>
</gene>
<dbReference type="Gene3D" id="1.10.287.110">
    <property type="entry name" value="DnaJ domain"/>
    <property type="match status" value="1"/>
</dbReference>
<dbReference type="InterPro" id="IPR018253">
    <property type="entry name" value="DnaJ_domain_CS"/>
</dbReference>
<proteinExistence type="predicted"/>
<feature type="region of interest" description="Disordered" evidence="1">
    <location>
        <begin position="218"/>
        <end position="242"/>
    </location>
</feature>
<dbReference type="CDD" id="cd06257">
    <property type="entry name" value="DnaJ"/>
    <property type="match status" value="1"/>
</dbReference>
<feature type="region of interest" description="Disordered" evidence="1">
    <location>
        <begin position="53"/>
        <end position="86"/>
    </location>
</feature>
<evidence type="ECO:0000313" key="3">
    <source>
        <dbReference type="EMBL" id="WAQ97505.1"/>
    </source>
</evidence>
<dbReference type="PROSITE" id="PS50076">
    <property type="entry name" value="DNAJ_2"/>
    <property type="match status" value="1"/>
</dbReference>
<name>A0ABY7DRC2_MYAAR</name>
<dbReference type="EMBL" id="CP111013">
    <property type="protein sequence ID" value="WAQ97505.1"/>
    <property type="molecule type" value="Genomic_DNA"/>
</dbReference>
<evidence type="ECO:0000313" key="4">
    <source>
        <dbReference type="Proteomes" id="UP001164746"/>
    </source>
</evidence>
<feature type="compositionally biased region" description="Basic and acidic residues" evidence="1">
    <location>
        <begin position="233"/>
        <end position="242"/>
    </location>
</feature>
<organism evidence="3 4">
    <name type="scientific">Mya arenaria</name>
    <name type="common">Soft-shell clam</name>
    <dbReference type="NCBI Taxonomy" id="6604"/>
    <lineage>
        <taxon>Eukaryota</taxon>
        <taxon>Metazoa</taxon>
        <taxon>Spiralia</taxon>
        <taxon>Lophotrochozoa</taxon>
        <taxon>Mollusca</taxon>
        <taxon>Bivalvia</taxon>
        <taxon>Autobranchia</taxon>
        <taxon>Heteroconchia</taxon>
        <taxon>Euheterodonta</taxon>
        <taxon>Imparidentia</taxon>
        <taxon>Neoheterodontei</taxon>
        <taxon>Myida</taxon>
        <taxon>Myoidea</taxon>
        <taxon>Myidae</taxon>
        <taxon>Mya</taxon>
    </lineage>
</organism>
<dbReference type="PANTHER" id="PTHR43908:SF3">
    <property type="entry name" value="AT29763P-RELATED"/>
    <property type="match status" value="1"/>
</dbReference>
<sequence length="242" mass="27417">MEGNKDDSVKCIRIAEGCIASGDHEKAIKFLNKAERLYPTQKAKDLLEEVKNMSENTDKGGGTEPTMNGPRKRRGSVGRDTTDGGTEVVHEKEYSEEQLVLVKRVQKCKDYYEVLSVEKEASEGDLKKAYRKLALQMHPDKNKAPGATEAFKAVGNAYAVLSDPAKRKKYDVYGPDEEKRSSRSGEYQYDYSHGFEGDISPEELFNMFFGGAGHVYQRRSRHSHIHRQQFRYSSRESSSDCK</sequence>
<dbReference type="SMART" id="SM00271">
    <property type="entry name" value="DnaJ"/>
    <property type="match status" value="1"/>
</dbReference>
<protein>
    <submittedName>
        <fullName evidence="3">DJB12-like protein</fullName>
    </submittedName>
</protein>
<evidence type="ECO:0000256" key="1">
    <source>
        <dbReference type="SAM" id="MobiDB-lite"/>
    </source>
</evidence>
<dbReference type="InterPro" id="IPR051100">
    <property type="entry name" value="DnaJ_subfamily_B/C"/>
</dbReference>